<reference evidence="3 4" key="1">
    <citation type="journal article" date="2016" name="Mol. Biol. Evol.">
        <title>Comparative Genomics of Early-Diverging Mushroom-Forming Fungi Provides Insights into the Origins of Lignocellulose Decay Capabilities.</title>
        <authorList>
            <person name="Nagy L.G."/>
            <person name="Riley R."/>
            <person name="Tritt A."/>
            <person name="Adam C."/>
            <person name="Daum C."/>
            <person name="Floudas D."/>
            <person name="Sun H."/>
            <person name="Yadav J.S."/>
            <person name="Pangilinan J."/>
            <person name="Larsson K.H."/>
            <person name="Matsuura K."/>
            <person name="Barry K."/>
            <person name="Labutti K."/>
            <person name="Kuo R."/>
            <person name="Ohm R.A."/>
            <person name="Bhattacharya S.S."/>
            <person name="Shirouzu T."/>
            <person name="Yoshinaga Y."/>
            <person name="Martin F.M."/>
            <person name="Grigoriev I.V."/>
            <person name="Hibbett D.S."/>
        </authorList>
    </citation>
    <scope>NUCLEOTIDE SEQUENCE [LARGE SCALE GENOMIC DNA]</scope>
    <source>
        <strain evidence="3 4">HHB12733</strain>
    </source>
</reference>
<dbReference type="Proteomes" id="UP000076842">
    <property type="component" value="Unassembled WGS sequence"/>
</dbReference>
<evidence type="ECO:0000313" key="3">
    <source>
        <dbReference type="EMBL" id="KZT47796.1"/>
    </source>
</evidence>
<dbReference type="PANTHER" id="PTHR46177:SF1">
    <property type="entry name" value="INTEGRASE CATALYTIC DOMAIN-CONTAINING PROTEIN"/>
    <property type="match status" value="1"/>
</dbReference>
<feature type="domain" description="Integrase core" evidence="2">
    <location>
        <begin position="218"/>
        <end position="354"/>
    </location>
</feature>
<accession>A0A166MQ27</accession>
<dbReference type="InParanoid" id="A0A166MQ27"/>
<protein>
    <recommendedName>
        <fullName evidence="2">Integrase core domain-containing protein</fullName>
    </recommendedName>
</protein>
<dbReference type="OrthoDB" id="5392716at2759"/>
<feature type="region of interest" description="Disordered" evidence="1">
    <location>
        <begin position="1"/>
        <end position="33"/>
    </location>
</feature>
<dbReference type="EMBL" id="KV424318">
    <property type="protein sequence ID" value="KZT47796.1"/>
    <property type="molecule type" value="Genomic_DNA"/>
</dbReference>
<keyword evidence="4" id="KW-1185">Reference proteome</keyword>
<dbReference type="InterPro" id="IPR058913">
    <property type="entry name" value="Integrase_dom_put"/>
</dbReference>
<name>A0A166MQ27_9BASI</name>
<feature type="compositionally biased region" description="Basic and acidic residues" evidence="1">
    <location>
        <begin position="1"/>
        <end position="21"/>
    </location>
</feature>
<dbReference type="Pfam" id="PF24764">
    <property type="entry name" value="rva_4"/>
    <property type="match status" value="1"/>
</dbReference>
<dbReference type="AlphaFoldDB" id="A0A166MQ27"/>
<dbReference type="PANTHER" id="PTHR46177">
    <property type="entry name" value="INTEGRASE CATALYTIC DOMAIN-CONTAINING PROTEIN"/>
    <property type="match status" value="1"/>
</dbReference>
<sequence length="432" mass="49891">MSAEHHPLSLEARSWRGRQDGKPTNNLAGLNQYGGRRISSDQIPTLIAALEGMLRQGLSRQQMLRDLKDKHNMPLSRTTLFRWLDRLQLGTPRKPVHTDQQVGEAVLTVLNDDILHRWGVQRVAYKVQMSQGVTDAKRQYVRDFMRTHAPYEVLSRTPGQKKIHKTSLWSIGIAEEWSGDGFEKLGRESFHPHCTSGRPKVQEVRATFLFHLPTNINGLEGVPLRLVVDRGSETIQVGALARALRSQFAPNIEPDVLPPFLQVKSVYNITIERSWRGLFEDELEAIAVAWDAGVRAGIYRPHRRDESYTARWVWARTVQLKLDQYMFEKNNMKIRQQKRSHLPCGHSPDQMWFHPHEYNLDNCLVPVPDYILDQLIELYTPVGLFEFVPPHVGEFLEGVYSRFGRPILNIHSAWNVYQRMLTEVPADIWEDE</sequence>
<evidence type="ECO:0000256" key="1">
    <source>
        <dbReference type="SAM" id="MobiDB-lite"/>
    </source>
</evidence>
<evidence type="ECO:0000259" key="2">
    <source>
        <dbReference type="Pfam" id="PF24764"/>
    </source>
</evidence>
<evidence type="ECO:0000313" key="4">
    <source>
        <dbReference type="Proteomes" id="UP000076842"/>
    </source>
</evidence>
<proteinExistence type="predicted"/>
<gene>
    <name evidence="3" type="ORF">CALCODRAFT_513588</name>
</gene>
<organism evidence="3 4">
    <name type="scientific">Calocera cornea HHB12733</name>
    <dbReference type="NCBI Taxonomy" id="1353952"/>
    <lineage>
        <taxon>Eukaryota</taxon>
        <taxon>Fungi</taxon>
        <taxon>Dikarya</taxon>
        <taxon>Basidiomycota</taxon>
        <taxon>Agaricomycotina</taxon>
        <taxon>Dacrymycetes</taxon>
        <taxon>Dacrymycetales</taxon>
        <taxon>Dacrymycetaceae</taxon>
        <taxon>Calocera</taxon>
    </lineage>
</organism>